<reference evidence="1 2" key="1">
    <citation type="journal article" date="2021" name="Elife">
        <title>Chloroplast acquisition without the gene transfer in kleptoplastic sea slugs, Plakobranchus ocellatus.</title>
        <authorList>
            <person name="Maeda T."/>
            <person name="Takahashi S."/>
            <person name="Yoshida T."/>
            <person name="Shimamura S."/>
            <person name="Takaki Y."/>
            <person name="Nagai Y."/>
            <person name="Toyoda A."/>
            <person name="Suzuki Y."/>
            <person name="Arimoto A."/>
            <person name="Ishii H."/>
            <person name="Satoh N."/>
            <person name="Nishiyama T."/>
            <person name="Hasebe M."/>
            <person name="Maruyama T."/>
            <person name="Minagawa J."/>
            <person name="Obokata J."/>
            <person name="Shigenobu S."/>
        </authorList>
    </citation>
    <scope>NUCLEOTIDE SEQUENCE [LARGE SCALE GENOMIC DNA]</scope>
</reference>
<proteinExistence type="predicted"/>
<evidence type="ECO:0000313" key="2">
    <source>
        <dbReference type="Proteomes" id="UP000735302"/>
    </source>
</evidence>
<accession>A0AAV4CJ32</accession>
<organism evidence="1 2">
    <name type="scientific">Plakobranchus ocellatus</name>
    <dbReference type="NCBI Taxonomy" id="259542"/>
    <lineage>
        <taxon>Eukaryota</taxon>
        <taxon>Metazoa</taxon>
        <taxon>Spiralia</taxon>
        <taxon>Lophotrochozoa</taxon>
        <taxon>Mollusca</taxon>
        <taxon>Gastropoda</taxon>
        <taxon>Heterobranchia</taxon>
        <taxon>Euthyneura</taxon>
        <taxon>Panpulmonata</taxon>
        <taxon>Sacoglossa</taxon>
        <taxon>Placobranchoidea</taxon>
        <taxon>Plakobranchidae</taxon>
        <taxon>Plakobranchus</taxon>
    </lineage>
</organism>
<name>A0AAV4CJ32_9GAST</name>
<dbReference type="EMBL" id="BLXT01006392">
    <property type="protein sequence ID" value="GFO31486.1"/>
    <property type="molecule type" value="Genomic_DNA"/>
</dbReference>
<protein>
    <submittedName>
        <fullName evidence="1">Uncharacterized protein</fullName>
    </submittedName>
</protein>
<gene>
    <name evidence="1" type="ORF">PoB_005799100</name>
</gene>
<evidence type="ECO:0000313" key="1">
    <source>
        <dbReference type="EMBL" id="GFO31486.1"/>
    </source>
</evidence>
<sequence length="88" mass="9626">MSQVTMIEANLECCTQQQSESTQSLLVRTKKKLALSLTFTYQKTSDSAIATVNKVSMKAVPKSSLEDLPIEGVERFDLNDCIVGPGND</sequence>
<comment type="caution">
    <text evidence="1">The sequence shown here is derived from an EMBL/GenBank/DDBJ whole genome shotgun (WGS) entry which is preliminary data.</text>
</comment>
<dbReference type="AlphaFoldDB" id="A0AAV4CJ32"/>
<dbReference type="Proteomes" id="UP000735302">
    <property type="component" value="Unassembled WGS sequence"/>
</dbReference>
<keyword evidence="2" id="KW-1185">Reference proteome</keyword>